<feature type="compositionally biased region" description="Polar residues" evidence="11">
    <location>
        <begin position="380"/>
        <end position="389"/>
    </location>
</feature>
<comment type="function">
    <text evidence="10">Splits internally a 1,3-beta-glucan molecule and transfers the newly generated reducing end (the donor) to the non-reducing end of another 1,3-beta-glucan molecule (the acceptor) forming a 1,3-beta linkage, resulting in the elongation of 1,3-beta-glucan chains in the cell wall.</text>
</comment>
<gene>
    <name evidence="12" type="ORF">TRICI_000609</name>
</gene>
<keyword evidence="7 10" id="KW-0472">Membrane</keyword>
<feature type="compositionally biased region" description="Low complexity" evidence="11">
    <location>
        <begin position="397"/>
        <end position="420"/>
    </location>
</feature>
<organism evidence="12 13">
    <name type="scientific">Trichomonascus ciferrii</name>
    <dbReference type="NCBI Taxonomy" id="44093"/>
    <lineage>
        <taxon>Eukaryota</taxon>
        <taxon>Fungi</taxon>
        <taxon>Dikarya</taxon>
        <taxon>Ascomycota</taxon>
        <taxon>Saccharomycotina</taxon>
        <taxon>Dipodascomycetes</taxon>
        <taxon>Dipodascales</taxon>
        <taxon>Trichomonascaceae</taxon>
        <taxon>Trichomonascus</taxon>
        <taxon>Trichomonascus ciferrii complex</taxon>
    </lineage>
</organism>
<comment type="caution">
    <text evidence="12">The sequence shown here is derived from an EMBL/GenBank/DDBJ whole genome shotgun (WGS) entry which is preliminary data.</text>
</comment>
<keyword evidence="9 10" id="KW-0449">Lipoprotein</keyword>
<dbReference type="Gene3D" id="3.20.20.80">
    <property type="entry name" value="Glycosidases"/>
    <property type="match status" value="1"/>
</dbReference>
<evidence type="ECO:0000256" key="5">
    <source>
        <dbReference type="ARBA" id="ARBA00022679"/>
    </source>
</evidence>
<keyword evidence="6 10" id="KW-0732">Signal</keyword>
<dbReference type="OrthoDB" id="421038at2759"/>
<dbReference type="GO" id="GO:0071970">
    <property type="term" value="P:fungal-type cell wall (1-&gt;3)-beta-D-glucan biosynthetic process"/>
    <property type="evidence" value="ECO:0007669"/>
    <property type="project" value="TreeGrafter"/>
</dbReference>
<dbReference type="AlphaFoldDB" id="A0A642VC33"/>
<dbReference type="EMBL" id="SWFS01000053">
    <property type="protein sequence ID" value="KAA8917216.1"/>
    <property type="molecule type" value="Genomic_DNA"/>
</dbReference>
<dbReference type="PANTHER" id="PTHR31468:SF5">
    <property type="entry name" value="1,3-BETA-GLUCANOSYLTRANSFERASE GAS5"/>
    <property type="match status" value="1"/>
</dbReference>
<dbReference type="Pfam" id="PF03198">
    <property type="entry name" value="Glyco_hydro_72"/>
    <property type="match status" value="1"/>
</dbReference>
<evidence type="ECO:0000313" key="12">
    <source>
        <dbReference type="EMBL" id="KAA8917216.1"/>
    </source>
</evidence>
<dbReference type="GO" id="GO:0005886">
    <property type="term" value="C:plasma membrane"/>
    <property type="evidence" value="ECO:0007669"/>
    <property type="project" value="UniProtKB-SubCell"/>
</dbReference>
<dbReference type="GO" id="GO:0098552">
    <property type="term" value="C:side of membrane"/>
    <property type="evidence" value="ECO:0007669"/>
    <property type="project" value="UniProtKB-KW"/>
</dbReference>
<dbReference type="GO" id="GO:0009277">
    <property type="term" value="C:fungal-type cell wall"/>
    <property type="evidence" value="ECO:0007669"/>
    <property type="project" value="UniProtKB-ARBA"/>
</dbReference>
<dbReference type="EC" id="2.4.1.-" evidence="10"/>
<evidence type="ECO:0000256" key="2">
    <source>
        <dbReference type="ARBA" id="ARBA00004589"/>
    </source>
</evidence>
<evidence type="ECO:0000256" key="6">
    <source>
        <dbReference type="ARBA" id="ARBA00022729"/>
    </source>
</evidence>
<proteinExistence type="inferred from homology"/>
<evidence type="ECO:0000313" key="13">
    <source>
        <dbReference type="Proteomes" id="UP000761534"/>
    </source>
</evidence>
<dbReference type="VEuPathDB" id="FungiDB:TRICI_000609"/>
<sequence length="451" mass="48978">MKFSVLAGLGVMAGAVSAAIKPIEIKGNAFYEKGGDKRFYIRGVDYQPGGNSNDLKDPIADSKSCKRDVKYFKELGINTVRVYSVDNSEDHDECMKALADAGIYLLLDVNTPKHSLNRADPKPSYNAGYLQTIFATIDAFKDYDNVLGFFAANEVINSENSTKTAPYVKAVVRDMKKYIKKQAKRQIPVGYSAADISDNRWEQMQYFNCGDEEERIDMFGMNDYSWCGKSSFSQSGYEANVKKYSDYSIPMFLSEFGCNKVTPRPFTEIEALYDEKMTKVYSGGLVYEYSQEDNNYGLVKIKGDDVSKLDDFDTLKKQYEKVQNPSGDGGAKTDGKASSCPKYKKGTWDVDDDEEPPSTPKDAEDYFDKGAGKKLGFDAPNTQAGSTSAPKAGGGSSSSSDSDSDSSSSSSSSTSSSSDSAAGIVQVPSLSAIAVPAGLLVSSFLLGASLI</sequence>
<dbReference type="GO" id="GO:0031505">
    <property type="term" value="P:fungal-type cell wall organization"/>
    <property type="evidence" value="ECO:0007669"/>
    <property type="project" value="TreeGrafter"/>
</dbReference>
<dbReference type="GO" id="GO:0042124">
    <property type="term" value="F:1,3-beta-glucanosyltransferase activity"/>
    <property type="evidence" value="ECO:0007669"/>
    <property type="project" value="TreeGrafter"/>
</dbReference>
<feature type="signal peptide" evidence="10">
    <location>
        <begin position="1"/>
        <end position="18"/>
    </location>
</feature>
<feature type="region of interest" description="Disordered" evidence="11">
    <location>
        <begin position="320"/>
        <end position="422"/>
    </location>
</feature>
<keyword evidence="5 10" id="KW-0808">Transferase</keyword>
<evidence type="ECO:0000256" key="11">
    <source>
        <dbReference type="SAM" id="MobiDB-lite"/>
    </source>
</evidence>
<feature type="chain" id="PRO_5025087936" description="1,3-beta-glucanosyltransferase" evidence="10">
    <location>
        <begin position="19"/>
        <end position="451"/>
    </location>
</feature>
<evidence type="ECO:0000256" key="4">
    <source>
        <dbReference type="ARBA" id="ARBA00022622"/>
    </source>
</evidence>
<accession>A0A642VC33</accession>
<comment type="subcellular location">
    <subcellularLocation>
        <location evidence="1">Cell envelope</location>
    </subcellularLocation>
    <subcellularLocation>
        <location evidence="10">Cell membrane</location>
        <topology evidence="10">Lipid-anchor</topology>
        <topology evidence="10">GPI-anchor</topology>
    </subcellularLocation>
    <subcellularLocation>
        <location evidence="2">Membrane</location>
        <topology evidence="2">Lipid-anchor</topology>
        <topology evidence="2">GPI-anchor</topology>
    </subcellularLocation>
</comment>
<keyword evidence="13" id="KW-1185">Reference proteome</keyword>
<evidence type="ECO:0000256" key="8">
    <source>
        <dbReference type="ARBA" id="ARBA00023180"/>
    </source>
</evidence>
<dbReference type="InterPro" id="IPR017853">
    <property type="entry name" value="GH"/>
</dbReference>
<protein>
    <recommendedName>
        <fullName evidence="10">1,3-beta-glucanosyltransferase</fullName>
        <ecNumber evidence="10">2.4.1.-</ecNumber>
    </recommendedName>
</protein>
<comment type="similarity">
    <text evidence="3 10">Belongs to the glycosyl hydrolase 72 family.</text>
</comment>
<evidence type="ECO:0000256" key="9">
    <source>
        <dbReference type="ARBA" id="ARBA00023288"/>
    </source>
</evidence>
<keyword evidence="8" id="KW-0325">Glycoprotein</keyword>
<feature type="compositionally biased region" description="Basic and acidic residues" evidence="11">
    <location>
        <begin position="361"/>
        <end position="371"/>
    </location>
</feature>
<name>A0A642VC33_9ASCO</name>
<dbReference type="PANTHER" id="PTHR31468">
    <property type="entry name" value="1,3-BETA-GLUCANOSYLTRANSFERASE GAS1"/>
    <property type="match status" value="1"/>
</dbReference>
<dbReference type="SUPFAM" id="SSF51445">
    <property type="entry name" value="(Trans)glycosidases"/>
    <property type="match status" value="1"/>
</dbReference>
<dbReference type="Proteomes" id="UP000761534">
    <property type="component" value="Unassembled WGS sequence"/>
</dbReference>
<evidence type="ECO:0000256" key="3">
    <source>
        <dbReference type="ARBA" id="ARBA00007528"/>
    </source>
</evidence>
<evidence type="ECO:0000256" key="1">
    <source>
        <dbReference type="ARBA" id="ARBA00004196"/>
    </source>
</evidence>
<reference evidence="12" key="1">
    <citation type="journal article" date="2019" name="G3 (Bethesda)">
        <title>Genome Assemblies of Two Rare Opportunistic Yeast Pathogens: Diutina rugosa (syn. Candida rugosa) and Trichomonascus ciferrii (syn. Candida ciferrii).</title>
        <authorList>
            <person name="Mixao V."/>
            <person name="Saus E."/>
            <person name="Hansen A.P."/>
            <person name="Lass-Florl C."/>
            <person name="Gabaldon T."/>
        </authorList>
    </citation>
    <scope>NUCLEOTIDE SEQUENCE</scope>
    <source>
        <strain evidence="12">CBS 4856</strain>
    </source>
</reference>
<dbReference type="InterPro" id="IPR004886">
    <property type="entry name" value="Glucanosyltransferase"/>
</dbReference>
<keyword evidence="4 10" id="KW-0336">GPI-anchor</keyword>
<evidence type="ECO:0000256" key="7">
    <source>
        <dbReference type="ARBA" id="ARBA00023136"/>
    </source>
</evidence>
<dbReference type="FunFam" id="3.20.20.80:FF:000032">
    <property type="entry name" value="1,3-beta-glucanosyltransferase"/>
    <property type="match status" value="1"/>
</dbReference>
<evidence type="ECO:0000256" key="10">
    <source>
        <dbReference type="RuleBase" id="RU361209"/>
    </source>
</evidence>